<keyword evidence="4 9" id="KW-0210">Decarboxylase</keyword>
<dbReference type="InterPro" id="IPR002129">
    <property type="entry name" value="PyrdxlP-dep_de-COase"/>
</dbReference>
<evidence type="ECO:0000256" key="6">
    <source>
        <dbReference type="ARBA" id="ARBA00023239"/>
    </source>
</evidence>
<dbReference type="Pfam" id="PF00282">
    <property type="entry name" value="Pyridoxal_deC"/>
    <property type="match status" value="1"/>
</dbReference>
<reference evidence="10" key="1">
    <citation type="submission" date="2022-03" db="EMBL/GenBank/DDBJ databases">
        <title>A functionally conserved STORR gene fusion in Papaver species that diverged 16.8 million years ago.</title>
        <authorList>
            <person name="Catania T."/>
        </authorList>
    </citation>
    <scope>NUCLEOTIDE SEQUENCE</scope>
    <source>
        <strain evidence="10">S-191538</strain>
    </source>
</reference>
<dbReference type="PANTHER" id="PTHR43321">
    <property type="entry name" value="GLUTAMATE DECARBOXYLASE"/>
    <property type="match status" value="1"/>
</dbReference>
<dbReference type="InterPro" id="IPR015424">
    <property type="entry name" value="PyrdxlP-dep_Trfase"/>
</dbReference>
<keyword evidence="5 7" id="KW-0663">Pyridoxal phosphate</keyword>
<evidence type="ECO:0000256" key="9">
    <source>
        <dbReference type="RuleBase" id="RU361171"/>
    </source>
</evidence>
<dbReference type="FunFam" id="4.10.280.50:FF:000002">
    <property type="entry name" value="Glutamate decarboxylase"/>
    <property type="match status" value="1"/>
</dbReference>
<dbReference type="InterPro" id="IPR015421">
    <property type="entry name" value="PyrdxlP-dep_Trfase_major"/>
</dbReference>
<dbReference type="GO" id="GO:0004351">
    <property type="term" value="F:glutamate decarboxylase activity"/>
    <property type="evidence" value="ECO:0007669"/>
    <property type="project" value="UniProtKB-EC"/>
</dbReference>
<comment type="catalytic activity">
    <reaction evidence="9">
        <text>L-glutamate + H(+) = 4-aminobutanoate + CO2</text>
        <dbReference type="Rhea" id="RHEA:17785"/>
        <dbReference type="ChEBI" id="CHEBI:15378"/>
        <dbReference type="ChEBI" id="CHEBI:16526"/>
        <dbReference type="ChEBI" id="CHEBI:29985"/>
        <dbReference type="ChEBI" id="CHEBI:59888"/>
        <dbReference type="EC" id="4.1.1.15"/>
    </reaction>
</comment>
<evidence type="ECO:0000256" key="3">
    <source>
        <dbReference type="ARBA" id="ARBA00012421"/>
    </source>
</evidence>
<evidence type="ECO:0000313" key="10">
    <source>
        <dbReference type="EMBL" id="MCL7045350.1"/>
    </source>
</evidence>
<dbReference type="SUPFAM" id="SSF53383">
    <property type="entry name" value="PLP-dependent transferases"/>
    <property type="match status" value="1"/>
</dbReference>
<accession>A0AA41VQ01</accession>
<comment type="similarity">
    <text evidence="2 8">Belongs to the group II decarboxylase family.</text>
</comment>
<dbReference type="FunFam" id="3.90.1150.160:FF:000001">
    <property type="entry name" value="Glutamate decarboxylase"/>
    <property type="match status" value="1"/>
</dbReference>
<dbReference type="FunFam" id="3.40.640.10:FF:000022">
    <property type="entry name" value="Glutamate decarboxylase"/>
    <property type="match status" value="1"/>
</dbReference>
<dbReference type="InterPro" id="IPR010107">
    <property type="entry name" value="Glutamate_decarboxylase"/>
</dbReference>
<dbReference type="Gene3D" id="3.40.640.10">
    <property type="entry name" value="Type I PLP-dependent aspartate aminotransferase-like (Major domain)"/>
    <property type="match status" value="1"/>
</dbReference>
<name>A0AA41VQ01_PAPNU</name>
<dbReference type="Proteomes" id="UP001177140">
    <property type="component" value="Unassembled WGS sequence"/>
</dbReference>
<dbReference type="EMBL" id="JAJJMA010268751">
    <property type="protein sequence ID" value="MCL7045350.1"/>
    <property type="molecule type" value="Genomic_DNA"/>
</dbReference>
<gene>
    <name evidence="10" type="ORF">MKW94_017130</name>
</gene>
<evidence type="ECO:0000256" key="4">
    <source>
        <dbReference type="ARBA" id="ARBA00022793"/>
    </source>
</evidence>
<dbReference type="CDD" id="cd06450">
    <property type="entry name" value="DOPA_deC_like"/>
    <property type="match status" value="1"/>
</dbReference>
<dbReference type="GO" id="GO:0006538">
    <property type="term" value="P:L-glutamate catabolic process"/>
    <property type="evidence" value="ECO:0007669"/>
    <property type="project" value="TreeGrafter"/>
</dbReference>
<comment type="caution">
    <text evidence="10">The sequence shown here is derived from an EMBL/GenBank/DDBJ whole genome shotgun (WGS) entry which is preliminary data.</text>
</comment>
<dbReference type="GO" id="GO:0005829">
    <property type="term" value="C:cytosol"/>
    <property type="evidence" value="ECO:0007669"/>
    <property type="project" value="TreeGrafter"/>
</dbReference>
<organism evidence="10 11">
    <name type="scientific">Papaver nudicaule</name>
    <name type="common">Iceland poppy</name>
    <dbReference type="NCBI Taxonomy" id="74823"/>
    <lineage>
        <taxon>Eukaryota</taxon>
        <taxon>Viridiplantae</taxon>
        <taxon>Streptophyta</taxon>
        <taxon>Embryophyta</taxon>
        <taxon>Tracheophyta</taxon>
        <taxon>Spermatophyta</taxon>
        <taxon>Magnoliopsida</taxon>
        <taxon>Ranunculales</taxon>
        <taxon>Papaveraceae</taxon>
        <taxon>Papaveroideae</taxon>
        <taxon>Papaver</taxon>
    </lineage>
</organism>
<dbReference type="GO" id="GO:0030170">
    <property type="term" value="F:pyridoxal phosphate binding"/>
    <property type="evidence" value="ECO:0007669"/>
    <property type="project" value="InterPro"/>
</dbReference>
<evidence type="ECO:0000256" key="5">
    <source>
        <dbReference type="ARBA" id="ARBA00022898"/>
    </source>
</evidence>
<sequence length="504" mass="56475">MVISTTAISQADESVNCTFASRYVKTSMPKFKMAEKSIPKDAAYQIISDELMLDGNPRLNLASFVTTWMEPECDELMMASVNKNYVDMDEYPVTTELQNRCVNMIAHLFNAPVGEDETAVGVGTVGSSEAIMLAGLAFKRKWQNKRKAEGKPVDKPNIVTGANVQVCWEKFARYFEVELKEVKLREGYYVMDPVKAVEMVDENTICVAAILGSTLTGEFEDVKTLNDLLTAKNKETGYDTPIHVDAASGGFIAPFLYPELEWDFRLPLVKSINVSGHKYGLVYAGVGWVVWRSKEDLPEELIFHINYLGADQPTFTLNFSKGSSQIIAQYYQFIRLGFEGYKNIMANCMENAQMLSKGLEKMGCFEILSKDVGVPLVAFALKDSSKHTVFEIAESLRRFGWIIPAYTMPPDAQEVAVLRVVIREDFSRSLAERLLSDFKKVMKEIEALPSRVSNKVAHVTATVDEIKGVDGAVHKKKSVKETQEGVARYWRRLVDDKKKTSGVC</sequence>
<feature type="modified residue" description="N6-(pyridoxal phosphate)lysine" evidence="7">
    <location>
        <position position="278"/>
    </location>
</feature>
<dbReference type="Gene3D" id="4.10.280.50">
    <property type="match status" value="1"/>
</dbReference>
<evidence type="ECO:0000256" key="8">
    <source>
        <dbReference type="RuleBase" id="RU000382"/>
    </source>
</evidence>
<evidence type="ECO:0000256" key="2">
    <source>
        <dbReference type="ARBA" id="ARBA00009533"/>
    </source>
</evidence>
<evidence type="ECO:0000256" key="1">
    <source>
        <dbReference type="ARBA" id="ARBA00001933"/>
    </source>
</evidence>
<comment type="cofactor">
    <cofactor evidence="1 7 8">
        <name>pyridoxal 5'-phosphate</name>
        <dbReference type="ChEBI" id="CHEBI:597326"/>
    </cofactor>
</comment>
<dbReference type="PANTHER" id="PTHR43321:SF22">
    <property type="entry name" value="GLUTAMATE DECARBOXYLASE 5"/>
    <property type="match status" value="1"/>
</dbReference>
<dbReference type="Gene3D" id="3.90.1150.160">
    <property type="match status" value="1"/>
</dbReference>
<dbReference type="AlphaFoldDB" id="A0AA41VQ01"/>
<evidence type="ECO:0000256" key="7">
    <source>
        <dbReference type="PIRSR" id="PIRSR602129-50"/>
    </source>
</evidence>
<keyword evidence="6 8" id="KW-0456">Lyase</keyword>
<dbReference type="EC" id="4.1.1.15" evidence="3 9"/>
<dbReference type="NCBIfam" id="TIGR01788">
    <property type="entry name" value="Glu-decarb-GAD"/>
    <property type="match status" value="1"/>
</dbReference>
<proteinExistence type="inferred from homology"/>
<keyword evidence="11" id="KW-1185">Reference proteome</keyword>
<protein>
    <recommendedName>
        <fullName evidence="3 9">Glutamate decarboxylase</fullName>
        <ecNumber evidence="3 9">4.1.1.15</ecNumber>
    </recommendedName>
</protein>
<evidence type="ECO:0000313" key="11">
    <source>
        <dbReference type="Proteomes" id="UP001177140"/>
    </source>
</evidence>